<reference evidence="5" key="1">
    <citation type="submission" date="2016-01" db="EMBL/GenBank/DDBJ databases">
        <authorList>
            <person name="Mitreva M."/>
            <person name="Pepin K.H."/>
            <person name="Mihindukulasuriya K.A."/>
            <person name="Fulton R."/>
            <person name="Fronick C."/>
            <person name="O'Laughlin M."/>
            <person name="Miner T."/>
            <person name="Herter B."/>
            <person name="Rosa B.A."/>
            <person name="Cordes M."/>
            <person name="Tomlinson C."/>
            <person name="Wollam A."/>
            <person name="Palsikar V.B."/>
            <person name="Mardis E.R."/>
            <person name="Wilson R.K."/>
        </authorList>
    </citation>
    <scope>NUCLEOTIDE SEQUENCE [LARGE SCALE GENOMIC DNA]</scope>
    <source>
        <strain evidence="5">KA00185</strain>
    </source>
</reference>
<name>A0A134AM52_9FUSO</name>
<protein>
    <submittedName>
        <fullName evidence="4">Uncharacterized protein</fullName>
    </submittedName>
</protein>
<dbReference type="STRING" id="157687.HMPREF3180_00631"/>
<comment type="caution">
    <text evidence="4">The sequence shown here is derived from an EMBL/GenBank/DDBJ whole genome shotgun (WGS) entry which is preliminary data.</text>
</comment>
<organism evidence="4 5">
    <name type="scientific">Leptotrichia wadei</name>
    <dbReference type="NCBI Taxonomy" id="157687"/>
    <lineage>
        <taxon>Bacteria</taxon>
        <taxon>Fusobacteriati</taxon>
        <taxon>Fusobacteriota</taxon>
        <taxon>Fusobacteriia</taxon>
        <taxon>Fusobacteriales</taxon>
        <taxon>Leptotrichiaceae</taxon>
        <taxon>Leptotrichia</taxon>
    </lineage>
</organism>
<proteinExistence type="predicted"/>
<keyword evidence="3" id="KW-0472">Membrane</keyword>
<dbReference type="PATRIC" id="fig|157687.3.peg.631"/>
<feature type="transmembrane region" description="Helical" evidence="3">
    <location>
        <begin position="60"/>
        <end position="81"/>
    </location>
</feature>
<feature type="region of interest" description="Disordered" evidence="2">
    <location>
        <begin position="119"/>
        <end position="144"/>
    </location>
</feature>
<evidence type="ECO:0000313" key="5">
    <source>
        <dbReference type="Proteomes" id="UP000070483"/>
    </source>
</evidence>
<keyword evidence="5" id="KW-1185">Reference proteome</keyword>
<keyword evidence="3" id="KW-1133">Transmembrane helix</keyword>
<evidence type="ECO:0000256" key="1">
    <source>
        <dbReference type="SAM" id="Coils"/>
    </source>
</evidence>
<evidence type="ECO:0000256" key="3">
    <source>
        <dbReference type="SAM" id="Phobius"/>
    </source>
</evidence>
<dbReference type="Proteomes" id="UP000070483">
    <property type="component" value="Unassembled WGS sequence"/>
</dbReference>
<evidence type="ECO:0000313" key="4">
    <source>
        <dbReference type="EMBL" id="KXB68786.1"/>
    </source>
</evidence>
<feature type="coiled-coil region" evidence="1">
    <location>
        <begin position="85"/>
        <end position="119"/>
    </location>
</feature>
<evidence type="ECO:0000256" key="2">
    <source>
        <dbReference type="SAM" id="MobiDB-lite"/>
    </source>
</evidence>
<dbReference type="AlphaFoldDB" id="A0A134AM52"/>
<feature type="compositionally biased region" description="Basic and acidic residues" evidence="2">
    <location>
        <begin position="119"/>
        <end position="130"/>
    </location>
</feature>
<dbReference type="GeneID" id="84804292"/>
<keyword evidence="3" id="KW-0812">Transmembrane</keyword>
<dbReference type="RefSeq" id="WP_021746914.1">
    <property type="nucleotide sequence ID" value="NZ_AP019829.2"/>
</dbReference>
<gene>
    <name evidence="4" type="ORF">HMPREF3180_00631</name>
</gene>
<sequence length="144" mass="16279">MNKGSMNGVSKNKKMQIEILNVPKITNTARSHEEAKRKKVIAPTEVKRKLSRTAGLDKKIIKTVMFYIIIVTAVALLRSFVGYDVTSLGKKIQQEEAKLKELKKEVARLDNEFINSDDLKTQEQKAREKGFSVPSDPTYIDLGK</sequence>
<dbReference type="EMBL" id="LSDD01000037">
    <property type="protein sequence ID" value="KXB68786.1"/>
    <property type="molecule type" value="Genomic_DNA"/>
</dbReference>
<accession>A0A134AM52</accession>
<keyword evidence="1" id="KW-0175">Coiled coil</keyword>